<accession>A0A0S8GEI3</accession>
<reference evidence="2 3" key="1">
    <citation type="journal article" date="2015" name="Microbiome">
        <title>Genomic resolution of linkages in carbon, nitrogen, and sulfur cycling among widespread estuary sediment bacteria.</title>
        <authorList>
            <person name="Baker B.J."/>
            <person name="Lazar C.S."/>
            <person name="Teske A.P."/>
            <person name="Dick G.J."/>
        </authorList>
    </citation>
    <scope>NUCLEOTIDE SEQUENCE [LARGE SCALE GENOMIC DNA]</scope>
    <source>
        <strain evidence="2">SM23_60</strain>
    </source>
</reference>
<feature type="transmembrane region" description="Helical" evidence="1">
    <location>
        <begin position="29"/>
        <end position="48"/>
    </location>
</feature>
<dbReference type="Proteomes" id="UP000051096">
    <property type="component" value="Unassembled WGS sequence"/>
</dbReference>
<dbReference type="PANTHER" id="PTHR37947:SF1">
    <property type="entry name" value="BLL2462 PROTEIN"/>
    <property type="match status" value="1"/>
</dbReference>
<evidence type="ECO:0000313" key="2">
    <source>
        <dbReference type="EMBL" id="KPK70252.1"/>
    </source>
</evidence>
<dbReference type="SUPFAM" id="SSF52317">
    <property type="entry name" value="Class I glutamine amidotransferase-like"/>
    <property type="match status" value="1"/>
</dbReference>
<dbReference type="SUPFAM" id="SSF53300">
    <property type="entry name" value="vWA-like"/>
    <property type="match status" value="1"/>
</dbReference>
<keyword evidence="1" id="KW-0472">Membrane</keyword>
<dbReference type="InterPro" id="IPR029062">
    <property type="entry name" value="Class_I_gatase-like"/>
</dbReference>
<comment type="caution">
    <text evidence="2">The sequence shown here is derived from an EMBL/GenBank/DDBJ whole genome shotgun (WGS) entry which is preliminary data.</text>
</comment>
<protein>
    <recommendedName>
        <fullName evidence="4">VWA domain-containing protein</fullName>
    </recommendedName>
</protein>
<dbReference type="InterPro" id="IPR036465">
    <property type="entry name" value="vWFA_dom_sf"/>
</dbReference>
<dbReference type="PATRIC" id="fig|1703780.3.peg.910"/>
<name>A0A0S8GEI3_UNCW3</name>
<organism evidence="2 3">
    <name type="scientific">candidate division WOR_3 bacterium SM23_60</name>
    <dbReference type="NCBI Taxonomy" id="1703780"/>
    <lineage>
        <taxon>Bacteria</taxon>
        <taxon>Bacteria division WOR-3</taxon>
    </lineage>
</organism>
<dbReference type="AlphaFoldDB" id="A0A0S8GEI3"/>
<evidence type="ECO:0000256" key="1">
    <source>
        <dbReference type="SAM" id="Phobius"/>
    </source>
</evidence>
<dbReference type="EMBL" id="LJUO01000098">
    <property type="protein sequence ID" value="KPK70252.1"/>
    <property type="molecule type" value="Genomic_DNA"/>
</dbReference>
<evidence type="ECO:0000313" key="3">
    <source>
        <dbReference type="Proteomes" id="UP000051096"/>
    </source>
</evidence>
<gene>
    <name evidence="2" type="ORF">AMJ87_09170</name>
</gene>
<dbReference type="Gene3D" id="3.40.50.880">
    <property type="match status" value="1"/>
</dbReference>
<feature type="transmembrane region" description="Helical" evidence="1">
    <location>
        <begin position="6"/>
        <end position="22"/>
    </location>
</feature>
<proteinExistence type="predicted"/>
<keyword evidence="1" id="KW-1133">Transmembrane helix</keyword>
<evidence type="ECO:0008006" key="4">
    <source>
        <dbReference type="Google" id="ProtNLM"/>
    </source>
</evidence>
<sequence length="645" mass="72627">MTTLSISLIIISILLTFVLYRKSPLFIPLRILAIVLLTLLIFNVALPFKMRKNYTPPMILCDHSASMSDHVSAITAALETIEYPHVVAYFGESLYTVGSDDTVPLGNFTNITGAINDACIYEPSAIVVISDGNHNVNTDPVSQMKTLNTPVYTFGVGRETQRDAMLIDVIYPEYAYAGDSMRVHVTVQSVGFEAGSGTVELQTERGAMLQRKAFPLSKIRANNTVEFTIPIKDIGEQGFRTVLQPLSAEHSYDNNETSFLVHILEEKLHILYYTEHISFTTKFVLQALRAHKRFDLIPAVQLTKGTVQNVQTRERINLPSLTAFDVVILDNVLVRRIPWPDIEEFLNTGGGILCMGILEEQTAQWRNILPITASSPIAGRHRLEIVEPFSALSPYDEYPPLATINRVSNVKQDAVIIAQTDNIPVIAYRTHASGIVFQINTTDMGTWHFLMQGMKKEDVLSELIGDIVRFIAPSGHRRRLVLTSMHREYRVGDVVDVMLQSFNRDYRHAGGGDFFMAYDTNRVPFFEVQKGVYKATFIADKPGVHTLIARGTLHDEALESNELKLTASARTIESDQGLNREFLETIARETGGTYAHLDEFSTFRPPEPREQHTIRTVHLDRPLTYILIVLALTAEWFMRRRRGTL</sequence>
<dbReference type="PANTHER" id="PTHR37947">
    <property type="entry name" value="BLL2462 PROTEIN"/>
    <property type="match status" value="1"/>
</dbReference>
<keyword evidence="1" id="KW-0812">Transmembrane</keyword>